<keyword evidence="1" id="KW-1133">Transmembrane helix</keyword>
<protein>
    <submittedName>
        <fullName evidence="3">Phosphatase PAP2 family protein</fullName>
    </submittedName>
</protein>
<accession>A0A5D4STL8</accession>
<dbReference type="AlphaFoldDB" id="A0A5D4STL8"/>
<evidence type="ECO:0000313" key="3">
    <source>
        <dbReference type="EMBL" id="TYS65598.1"/>
    </source>
</evidence>
<dbReference type="SMART" id="SM00014">
    <property type="entry name" value="acidPPc"/>
    <property type="match status" value="1"/>
</dbReference>
<dbReference type="InterPro" id="IPR036938">
    <property type="entry name" value="PAP2/HPO_sf"/>
</dbReference>
<evidence type="ECO:0000313" key="4">
    <source>
        <dbReference type="Proteomes" id="UP000322524"/>
    </source>
</evidence>
<dbReference type="InterPro" id="IPR000326">
    <property type="entry name" value="PAP2/HPO"/>
</dbReference>
<dbReference type="EMBL" id="VTEV01000007">
    <property type="protein sequence ID" value="TYS65598.1"/>
    <property type="molecule type" value="Genomic_DNA"/>
</dbReference>
<dbReference type="Gene3D" id="1.20.144.10">
    <property type="entry name" value="Phosphatidic acid phosphatase type 2/haloperoxidase"/>
    <property type="match status" value="2"/>
</dbReference>
<dbReference type="Pfam" id="PF01569">
    <property type="entry name" value="PAP2"/>
    <property type="match status" value="1"/>
</dbReference>
<sequence length="228" mass="26101">MSLMETELGKKKVKEKQTSKWKRLILFLLCGAFFIWSFQQIMNEQTIGFDETIRNFVNGLEAEVLVSFFHLFTMLGDKTGVIIIMLLSILLIWWKRRDYKAMAVIVGGVILVNELNKWLKDFTGRERPMTGPGAESLSFPSGHAMVGLFFYGLLLYFALTYTKQSGMRLLIALFGTVFIVLLGTSRVFLNYHYPSDVFAGYAAGYICLVLGVLLYEWLQTIRKNKKAM</sequence>
<evidence type="ECO:0000259" key="2">
    <source>
        <dbReference type="SMART" id="SM00014"/>
    </source>
</evidence>
<organism evidence="3 4">
    <name type="scientific">Sutcliffiella horikoshii</name>
    <dbReference type="NCBI Taxonomy" id="79883"/>
    <lineage>
        <taxon>Bacteria</taxon>
        <taxon>Bacillati</taxon>
        <taxon>Bacillota</taxon>
        <taxon>Bacilli</taxon>
        <taxon>Bacillales</taxon>
        <taxon>Bacillaceae</taxon>
        <taxon>Sutcliffiella</taxon>
    </lineage>
</organism>
<dbReference type="PANTHER" id="PTHR14969">
    <property type="entry name" value="SPHINGOSINE-1-PHOSPHATE PHOSPHOHYDROLASE"/>
    <property type="match status" value="1"/>
</dbReference>
<dbReference type="Proteomes" id="UP000322524">
    <property type="component" value="Unassembled WGS sequence"/>
</dbReference>
<dbReference type="SUPFAM" id="SSF48317">
    <property type="entry name" value="Acid phosphatase/Vanadium-dependent haloperoxidase"/>
    <property type="match status" value="1"/>
</dbReference>
<dbReference type="OrthoDB" id="9789113at2"/>
<gene>
    <name evidence="3" type="ORF">FZC76_17020</name>
</gene>
<comment type="caution">
    <text evidence="3">The sequence shown here is derived from an EMBL/GenBank/DDBJ whole genome shotgun (WGS) entry which is preliminary data.</text>
</comment>
<keyword evidence="1" id="KW-0812">Transmembrane</keyword>
<feature type="transmembrane region" description="Helical" evidence="1">
    <location>
        <begin position="101"/>
        <end position="119"/>
    </location>
</feature>
<feature type="transmembrane region" description="Helical" evidence="1">
    <location>
        <begin position="169"/>
        <end position="191"/>
    </location>
</feature>
<reference evidence="3 4" key="1">
    <citation type="submission" date="2019-08" db="EMBL/GenBank/DDBJ databases">
        <title>Bacillus genomes from the desert of Cuatro Cienegas, Coahuila.</title>
        <authorList>
            <person name="Olmedo-Alvarez G."/>
        </authorList>
    </citation>
    <scope>NUCLEOTIDE SEQUENCE [LARGE SCALE GENOMIC DNA]</scope>
    <source>
        <strain evidence="3 4">CH28_1T</strain>
    </source>
</reference>
<feature type="transmembrane region" description="Helical" evidence="1">
    <location>
        <begin position="139"/>
        <end position="157"/>
    </location>
</feature>
<feature type="transmembrane region" description="Helical" evidence="1">
    <location>
        <begin position="68"/>
        <end position="94"/>
    </location>
</feature>
<keyword evidence="1" id="KW-0472">Membrane</keyword>
<proteinExistence type="predicted"/>
<dbReference type="CDD" id="cd03392">
    <property type="entry name" value="PAP2_like_2"/>
    <property type="match status" value="1"/>
</dbReference>
<evidence type="ECO:0000256" key="1">
    <source>
        <dbReference type="SAM" id="Phobius"/>
    </source>
</evidence>
<name>A0A5D4STL8_9BACI</name>
<feature type="transmembrane region" description="Helical" evidence="1">
    <location>
        <begin position="21"/>
        <end position="39"/>
    </location>
</feature>
<dbReference type="PANTHER" id="PTHR14969:SF13">
    <property type="entry name" value="AT30094P"/>
    <property type="match status" value="1"/>
</dbReference>
<feature type="domain" description="Phosphatidic acid phosphatase type 2/haloperoxidase" evidence="2">
    <location>
        <begin position="100"/>
        <end position="212"/>
    </location>
</feature>
<feature type="transmembrane region" description="Helical" evidence="1">
    <location>
        <begin position="197"/>
        <end position="218"/>
    </location>
</feature>